<sequence length="155" mass="18064">MKKSVFYKITLRLINVIHKIINKDVNLPYLQKKYRAVRGRVIGIHIIHGTMEIKKYFKIEEGKATMIDDAEADVMMHCSLDTMLNLIKGSIKREYEGRKWTEFYSPLTAWSEGRLTVDSPKNTESPWLSDLELLSKEIYSQVFSVIREQLGDKLP</sequence>
<comment type="caution">
    <text evidence="1">The sequence shown here is derived from an EMBL/GenBank/DDBJ whole genome shotgun (WGS) entry which is preliminary data.</text>
</comment>
<protein>
    <submittedName>
        <fullName evidence="1">Uncharacterized protein</fullName>
    </submittedName>
</protein>
<accession>X1RP44</accession>
<dbReference type="AlphaFoldDB" id="X1RP44"/>
<name>X1RP44_9ZZZZ</name>
<reference evidence="1" key="1">
    <citation type="journal article" date="2014" name="Front. Microbiol.">
        <title>High frequency of phylogenetically diverse reductive dehalogenase-homologous genes in deep subseafloor sedimentary metagenomes.</title>
        <authorList>
            <person name="Kawai M."/>
            <person name="Futagami T."/>
            <person name="Toyoda A."/>
            <person name="Takaki Y."/>
            <person name="Nishi S."/>
            <person name="Hori S."/>
            <person name="Arai W."/>
            <person name="Tsubouchi T."/>
            <person name="Morono Y."/>
            <person name="Uchiyama I."/>
            <person name="Ito T."/>
            <person name="Fujiyama A."/>
            <person name="Inagaki F."/>
            <person name="Takami H."/>
        </authorList>
    </citation>
    <scope>NUCLEOTIDE SEQUENCE</scope>
    <source>
        <strain evidence="1">Expedition CK06-06</strain>
    </source>
</reference>
<proteinExistence type="predicted"/>
<gene>
    <name evidence="1" type="ORF">S12H4_14507</name>
</gene>
<organism evidence="1">
    <name type="scientific">marine sediment metagenome</name>
    <dbReference type="NCBI Taxonomy" id="412755"/>
    <lineage>
        <taxon>unclassified sequences</taxon>
        <taxon>metagenomes</taxon>
        <taxon>ecological metagenomes</taxon>
    </lineage>
</organism>
<dbReference type="EMBL" id="BARW01006917">
    <property type="protein sequence ID" value="GAI82477.1"/>
    <property type="molecule type" value="Genomic_DNA"/>
</dbReference>
<evidence type="ECO:0000313" key="1">
    <source>
        <dbReference type="EMBL" id="GAI82477.1"/>
    </source>
</evidence>